<organism evidence="1 2">
    <name type="scientific">Yersinia phage phiR2-01</name>
    <dbReference type="NCBI Taxonomy" id="1206557"/>
    <lineage>
        <taxon>Viruses</taxon>
        <taxon>Duplodnaviria</taxon>
        <taxon>Heunggongvirae</taxon>
        <taxon>Uroviricota</taxon>
        <taxon>Caudoviricetes</taxon>
        <taxon>Demerecviridae</taxon>
        <taxon>Markadamsvirinae</taxon>
        <taxon>Epseptimavirus</taxon>
        <taxon>Epseptimavirus R201</taxon>
    </lineage>
</organism>
<accession>I7LEC3</accession>
<proteinExistence type="predicted"/>
<reference evidence="1" key="1">
    <citation type="submission" date="2016-03" db="EMBL/GenBank/DDBJ databases">
        <title>Genomic, physiological and proteomic characterization of the T5-like bacteriophage phiR2-01 infecting Yersinia enterocolitia.</title>
        <authorList>
            <person name="Pajunen M.I."/>
            <person name="Happonen L.J."/>
            <person name="Jun J.W."/>
            <person name="Malmstrom J."/>
            <person name="Nawaz A."/>
            <person name="Mattinen L."/>
            <person name="Skurnik M."/>
        </authorList>
    </citation>
    <scope>NUCLEOTIDE SEQUENCE</scope>
</reference>
<dbReference type="RefSeq" id="YP_007236993.1">
    <property type="nucleotide sequence ID" value="NC_019919.2"/>
</dbReference>
<evidence type="ECO:0000313" key="1">
    <source>
        <dbReference type="EMBL" id="CCI88442.1"/>
    </source>
</evidence>
<sequence length="68" mass="7684">MEIVLIVLTIAAVAAFAIGLNKTQRANKILDDQIRLKREVSDQKAYIDDIIEIAEDPDSTIKDIRKFL</sequence>
<dbReference type="KEGG" id="vg:14296697"/>
<name>I7LEC3_9CAUD</name>
<dbReference type="Proteomes" id="UP000002908">
    <property type="component" value="Segment"/>
</dbReference>
<dbReference type="GeneID" id="14296697"/>
<gene>
    <name evidence="1" type="primary">g014</name>
    <name evidence="1" type="ORF">BN79_014</name>
</gene>
<dbReference type="EMBL" id="HE956708">
    <property type="protein sequence ID" value="CCI88442.1"/>
    <property type="molecule type" value="Genomic_DNA"/>
</dbReference>
<keyword evidence="2" id="KW-1185">Reference proteome</keyword>
<evidence type="ECO:0000313" key="2">
    <source>
        <dbReference type="Proteomes" id="UP000002908"/>
    </source>
</evidence>
<protein>
    <submittedName>
        <fullName evidence="1">Uncharacterized protein</fullName>
    </submittedName>
</protein>